<feature type="compositionally biased region" description="Basic and acidic residues" evidence="1">
    <location>
        <begin position="94"/>
        <end position="104"/>
    </location>
</feature>
<protein>
    <recommendedName>
        <fullName evidence="2">Small acidic protein-like domain-containing protein</fullName>
    </recommendedName>
</protein>
<dbReference type="InParanoid" id="A0A2P6NGQ0"/>
<name>A0A2P6NGQ0_9EUKA</name>
<sequence>MIDTIEEKRKHIDNGVGAQALIEVLNAAHPASNMYHLYLKSKDLQEINKDQKSEWMSAEFQDNGRKSKFLKLMGMKKRAAEYDPENPSSDDEETAKKVTPEAHKNSSAAVDEEETKSEKNSLSLDGQTIRRLNRSK</sequence>
<comment type="caution">
    <text evidence="3">The sequence shown here is derived from an EMBL/GenBank/DDBJ whole genome shotgun (WGS) entry which is preliminary data.</text>
</comment>
<feature type="region of interest" description="Disordered" evidence="1">
    <location>
        <begin position="78"/>
        <end position="136"/>
    </location>
</feature>
<gene>
    <name evidence="3" type="ORF">PROFUN_09813</name>
</gene>
<dbReference type="EMBL" id="MDYQ01000089">
    <property type="protein sequence ID" value="PRP83134.1"/>
    <property type="molecule type" value="Genomic_DNA"/>
</dbReference>
<feature type="domain" description="Small acidic protein-like" evidence="2">
    <location>
        <begin position="55"/>
        <end position="111"/>
    </location>
</feature>
<dbReference type="Proteomes" id="UP000241769">
    <property type="component" value="Unassembled WGS sequence"/>
</dbReference>
<dbReference type="AlphaFoldDB" id="A0A2P6NGQ0"/>
<evidence type="ECO:0000313" key="4">
    <source>
        <dbReference type="Proteomes" id="UP000241769"/>
    </source>
</evidence>
<accession>A0A2P6NGQ0</accession>
<reference evidence="3 4" key="1">
    <citation type="journal article" date="2018" name="Genome Biol. Evol.">
        <title>Multiple Roots of Fruiting Body Formation in Amoebozoa.</title>
        <authorList>
            <person name="Hillmann F."/>
            <person name="Forbes G."/>
            <person name="Novohradska S."/>
            <person name="Ferling I."/>
            <person name="Riege K."/>
            <person name="Groth M."/>
            <person name="Westermann M."/>
            <person name="Marz M."/>
            <person name="Spaller T."/>
            <person name="Winckler T."/>
            <person name="Schaap P."/>
            <person name="Glockner G."/>
        </authorList>
    </citation>
    <scope>NUCLEOTIDE SEQUENCE [LARGE SCALE GENOMIC DNA]</scope>
    <source>
        <strain evidence="3 4">Jena</strain>
    </source>
</reference>
<feature type="compositionally biased region" description="Acidic residues" evidence="1">
    <location>
        <begin position="82"/>
        <end position="93"/>
    </location>
</feature>
<dbReference type="Pfam" id="PF15477">
    <property type="entry name" value="SMAP"/>
    <property type="match status" value="1"/>
</dbReference>
<evidence type="ECO:0000313" key="3">
    <source>
        <dbReference type="EMBL" id="PRP83134.1"/>
    </source>
</evidence>
<evidence type="ECO:0000259" key="2">
    <source>
        <dbReference type="Pfam" id="PF15477"/>
    </source>
</evidence>
<evidence type="ECO:0000256" key="1">
    <source>
        <dbReference type="SAM" id="MobiDB-lite"/>
    </source>
</evidence>
<dbReference type="InterPro" id="IPR028124">
    <property type="entry name" value="SMAP_dom"/>
</dbReference>
<proteinExistence type="predicted"/>
<keyword evidence="4" id="KW-1185">Reference proteome</keyword>
<organism evidence="3 4">
    <name type="scientific">Planoprotostelium fungivorum</name>
    <dbReference type="NCBI Taxonomy" id="1890364"/>
    <lineage>
        <taxon>Eukaryota</taxon>
        <taxon>Amoebozoa</taxon>
        <taxon>Evosea</taxon>
        <taxon>Variosea</taxon>
        <taxon>Cavosteliida</taxon>
        <taxon>Cavosteliaceae</taxon>
        <taxon>Planoprotostelium</taxon>
    </lineage>
</organism>